<dbReference type="PANTHER" id="PTHR46558:SF4">
    <property type="entry name" value="DNA-BIDING PHAGE PROTEIN"/>
    <property type="match status" value="1"/>
</dbReference>
<name>A0A516KC54_9BACI</name>
<dbReference type="Pfam" id="PF01381">
    <property type="entry name" value="HTH_3"/>
    <property type="match status" value="1"/>
</dbReference>
<dbReference type="RefSeq" id="WP_143891714.1">
    <property type="nucleotide sequence ID" value="NZ_CP041666.1"/>
</dbReference>
<dbReference type="SUPFAM" id="SSF49367">
    <property type="entry name" value="Superoxide reductase-like"/>
    <property type="match status" value="1"/>
</dbReference>
<protein>
    <submittedName>
        <fullName evidence="3">Helix-turn-helix domain-containing protein</fullName>
    </submittedName>
</protein>
<dbReference type="GO" id="GO:0016491">
    <property type="term" value="F:oxidoreductase activity"/>
    <property type="evidence" value="ECO:0007669"/>
    <property type="project" value="InterPro"/>
</dbReference>
<dbReference type="KEGG" id="aqt:FN924_01275"/>
<proteinExistence type="predicted"/>
<dbReference type="PROSITE" id="PS50943">
    <property type="entry name" value="HTH_CROC1"/>
    <property type="match status" value="1"/>
</dbReference>
<dbReference type="Gene3D" id="2.60.40.730">
    <property type="entry name" value="SOR catalytic domain"/>
    <property type="match status" value="1"/>
</dbReference>
<accession>A0A516KC54</accession>
<dbReference type="Gene3D" id="1.10.260.40">
    <property type="entry name" value="lambda repressor-like DNA-binding domains"/>
    <property type="match status" value="1"/>
</dbReference>
<dbReference type="CDD" id="cd00093">
    <property type="entry name" value="HTH_XRE"/>
    <property type="match status" value="1"/>
</dbReference>
<dbReference type="GO" id="GO:0003677">
    <property type="term" value="F:DNA binding"/>
    <property type="evidence" value="ECO:0007669"/>
    <property type="project" value="UniProtKB-KW"/>
</dbReference>
<dbReference type="OrthoDB" id="9812495at2"/>
<evidence type="ECO:0000256" key="1">
    <source>
        <dbReference type="ARBA" id="ARBA00023125"/>
    </source>
</evidence>
<dbReference type="SUPFAM" id="SSF47413">
    <property type="entry name" value="lambda repressor-like DNA-binding domains"/>
    <property type="match status" value="1"/>
</dbReference>
<dbReference type="InterPro" id="IPR036073">
    <property type="entry name" value="Desulfoferrodoxin_Fe-bd_dom_sf"/>
</dbReference>
<evidence type="ECO:0000313" key="4">
    <source>
        <dbReference type="Proteomes" id="UP000315215"/>
    </source>
</evidence>
<dbReference type="GO" id="GO:0005506">
    <property type="term" value="F:iron ion binding"/>
    <property type="evidence" value="ECO:0007669"/>
    <property type="project" value="InterPro"/>
</dbReference>
<dbReference type="Proteomes" id="UP000315215">
    <property type="component" value="Chromosome"/>
</dbReference>
<dbReference type="InterPro" id="IPR010982">
    <property type="entry name" value="Lambda_DNA-bd_dom_sf"/>
</dbReference>
<dbReference type="InterPro" id="IPR001387">
    <property type="entry name" value="Cro/C1-type_HTH"/>
</dbReference>
<keyword evidence="4" id="KW-1185">Reference proteome</keyword>
<dbReference type="AlphaFoldDB" id="A0A516KC54"/>
<dbReference type="SMART" id="SM00530">
    <property type="entry name" value="HTH_XRE"/>
    <property type="match status" value="1"/>
</dbReference>
<reference evidence="3 4" key="1">
    <citation type="submission" date="2019-07" db="EMBL/GenBank/DDBJ databases">
        <authorList>
            <person name="Li J."/>
        </authorList>
    </citation>
    <scope>NUCLEOTIDE SEQUENCE [LARGE SCALE GENOMIC DNA]</scope>
    <source>
        <strain evidence="3 4">TKL69</strain>
    </source>
</reference>
<gene>
    <name evidence="3" type="ORF">FN924_01275</name>
</gene>
<sequence>MDGKKVGDLICSLRKEKDMTQREIAEALHVSDKTISKWERGIGIPDVSLLRELSNILGVNIEKILEGELVANQRDNGNITSIKFYVCPHCENVLTSTGKGEISCCGRKVSQLPLQPMDKDHEIKVVDADNDFYVTMGHEMSKAHYISFFAFVSYDRITMVKLYPEQSAEVRFQKIYRGKVFAYCNQHGLQVVDIKRE</sequence>
<evidence type="ECO:0000313" key="3">
    <source>
        <dbReference type="EMBL" id="QDP38964.1"/>
    </source>
</evidence>
<evidence type="ECO:0000259" key="2">
    <source>
        <dbReference type="PROSITE" id="PS50943"/>
    </source>
</evidence>
<feature type="domain" description="HTH cro/C1-type" evidence="2">
    <location>
        <begin position="13"/>
        <end position="64"/>
    </location>
</feature>
<keyword evidence="1" id="KW-0238">DNA-binding</keyword>
<dbReference type="EMBL" id="CP041666">
    <property type="protein sequence ID" value="QDP38964.1"/>
    <property type="molecule type" value="Genomic_DNA"/>
</dbReference>
<dbReference type="PANTHER" id="PTHR46558">
    <property type="entry name" value="TRACRIPTIONAL REGULATORY PROTEIN-RELATED-RELATED"/>
    <property type="match status" value="1"/>
</dbReference>
<organism evidence="3 4">
    <name type="scientific">Radiobacillus deserti</name>
    <dbReference type="NCBI Taxonomy" id="2594883"/>
    <lineage>
        <taxon>Bacteria</taxon>
        <taxon>Bacillati</taxon>
        <taxon>Bacillota</taxon>
        <taxon>Bacilli</taxon>
        <taxon>Bacillales</taxon>
        <taxon>Bacillaceae</taxon>
        <taxon>Radiobacillus</taxon>
    </lineage>
</organism>